<keyword evidence="2" id="KW-1185">Reference proteome</keyword>
<reference evidence="2" key="1">
    <citation type="submission" date="2017-09" db="EMBL/GenBank/DDBJ databases">
        <authorList>
            <person name="Regsiter A."/>
            <person name="William W."/>
        </authorList>
    </citation>
    <scope>NUCLEOTIDE SEQUENCE [LARGE SCALE GENOMIC DNA]</scope>
    <source>
        <strain evidence="2">500-1</strain>
    </source>
</reference>
<dbReference type="AlphaFoldDB" id="A0A2C8FES0"/>
<dbReference type="RefSeq" id="WP_162291136.1">
    <property type="nucleotide sequence ID" value="NZ_LT907975.1"/>
</dbReference>
<organism evidence="1 2">
    <name type="scientific">Pseudodesulfovibrio profundus</name>
    <dbReference type="NCBI Taxonomy" id="57320"/>
    <lineage>
        <taxon>Bacteria</taxon>
        <taxon>Pseudomonadati</taxon>
        <taxon>Thermodesulfobacteriota</taxon>
        <taxon>Desulfovibrionia</taxon>
        <taxon>Desulfovibrionales</taxon>
        <taxon>Desulfovibrionaceae</taxon>
    </lineage>
</organism>
<evidence type="ECO:0000313" key="1">
    <source>
        <dbReference type="EMBL" id="SOB60559.1"/>
    </source>
</evidence>
<gene>
    <name evidence="1" type="ORF">DPRO_3643</name>
</gene>
<proteinExistence type="predicted"/>
<dbReference type="OrthoDB" id="9887565at2"/>
<dbReference type="Proteomes" id="UP000219215">
    <property type="component" value="Chromosome DPRO"/>
</dbReference>
<dbReference type="KEGG" id="pprf:DPRO_3643"/>
<protein>
    <submittedName>
        <fullName evidence="1">Uncharacterized protein</fullName>
    </submittedName>
</protein>
<dbReference type="EMBL" id="LT907975">
    <property type="protein sequence ID" value="SOB60559.1"/>
    <property type="molecule type" value="Genomic_DNA"/>
</dbReference>
<evidence type="ECO:0000313" key="2">
    <source>
        <dbReference type="Proteomes" id="UP000219215"/>
    </source>
</evidence>
<sequence>MTQREKTRMARKHQLALFLSIGIRKQKDEISLLEILPQFHGDAAFKRASSLHAFVGTLRINAPHCGPGGHNQRVIKLDSLANRFVNETLGTITNGEFIPDGTPIGDPIFTASTPRR</sequence>
<name>A0A2C8FES0_9BACT</name>
<accession>A0A2C8FES0</accession>